<organism evidence="1 2">
    <name type="scientific">Bondarzewia mesenterica</name>
    <dbReference type="NCBI Taxonomy" id="1095465"/>
    <lineage>
        <taxon>Eukaryota</taxon>
        <taxon>Fungi</taxon>
        <taxon>Dikarya</taxon>
        <taxon>Basidiomycota</taxon>
        <taxon>Agaricomycotina</taxon>
        <taxon>Agaricomycetes</taxon>
        <taxon>Russulales</taxon>
        <taxon>Bondarzewiaceae</taxon>
        <taxon>Bondarzewia</taxon>
    </lineage>
</organism>
<accession>A0A4S4LKX8</accession>
<comment type="caution">
    <text evidence="1">The sequence shown here is derived from an EMBL/GenBank/DDBJ whole genome shotgun (WGS) entry which is preliminary data.</text>
</comment>
<keyword evidence="2" id="KW-1185">Reference proteome</keyword>
<evidence type="ECO:0000313" key="1">
    <source>
        <dbReference type="EMBL" id="THH12535.1"/>
    </source>
</evidence>
<reference evidence="1 2" key="1">
    <citation type="submission" date="2019-02" db="EMBL/GenBank/DDBJ databases">
        <title>Genome sequencing of the rare red list fungi Bondarzewia mesenterica.</title>
        <authorList>
            <person name="Buettner E."/>
            <person name="Kellner H."/>
        </authorList>
    </citation>
    <scope>NUCLEOTIDE SEQUENCE [LARGE SCALE GENOMIC DNA]</scope>
    <source>
        <strain evidence="1 2">DSM 108281</strain>
    </source>
</reference>
<dbReference type="AlphaFoldDB" id="A0A4S4LKX8"/>
<protein>
    <submittedName>
        <fullName evidence="1">Uncharacterized protein</fullName>
    </submittedName>
</protein>
<evidence type="ECO:0000313" key="2">
    <source>
        <dbReference type="Proteomes" id="UP000310158"/>
    </source>
</evidence>
<sequence length="140" mass="15653">MEATAASSLYRLHALLHMFDFGVNFYEWELIHAPTDGTAIRCGIHAYAKYVEYILNGRVAGVVNKVNGMVVYNVDDDDEHWLLIVPEASAMVELGELTSEGSNKDVSRRSVESGVGFWLHQIVVSLMYLDPVIQIIVIIL</sequence>
<dbReference type="EMBL" id="SGPL01000451">
    <property type="protein sequence ID" value="THH12535.1"/>
    <property type="molecule type" value="Genomic_DNA"/>
</dbReference>
<dbReference type="Proteomes" id="UP000310158">
    <property type="component" value="Unassembled WGS sequence"/>
</dbReference>
<name>A0A4S4LKX8_9AGAM</name>
<proteinExistence type="predicted"/>
<gene>
    <name evidence="1" type="ORF">EW146_g7603</name>
</gene>